<proteinExistence type="predicted"/>
<name>A0A836CBQ0_9STRA</name>
<evidence type="ECO:0000313" key="1">
    <source>
        <dbReference type="EMBL" id="KAG5179667.1"/>
    </source>
</evidence>
<dbReference type="InterPro" id="IPR013078">
    <property type="entry name" value="His_Pase_superF_clade-1"/>
</dbReference>
<dbReference type="Pfam" id="PF00300">
    <property type="entry name" value="His_Phos_1"/>
    <property type="match status" value="1"/>
</dbReference>
<sequence>MGQGDFDIIPSDLQCVPGYITFQEPAEHYYGRPGSDEHELIAASLARAADACAEAKTFGGRRKRRRVPLAPLAVPARACAEAAGRRFIDPDAGSASGIPIVAVEGAREAHGVCPCDRRRPRAELETAFGDRDYSSDVAHDPWWQRDARESTAHLQQRALRFLGEVLSLRETHVAVVSHGVFIEMLHDYFLRDWPGCAATRRVMNCDTCTYGFVMENGPPPQLGTYLNPSLLAKVVAAGMSLVEVAAACALWRKYVPGGAFTSSQECVASLITREGKASASQARLLAHVLAAGSAADGAVSQRALLRLLACFFPLQRATAPPLPPSIAHARAAYLKDLHGTELQDERALSAIIKGIVGSAAAAQSTSSCATSGGHSASATTE</sequence>
<reference evidence="1" key="1">
    <citation type="submission" date="2021-02" db="EMBL/GenBank/DDBJ databases">
        <title>First Annotated Genome of the Yellow-green Alga Tribonema minus.</title>
        <authorList>
            <person name="Mahan K.M."/>
        </authorList>
    </citation>
    <scope>NUCLEOTIDE SEQUENCE</scope>
    <source>
        <strain evidence="1">UTEX B ZZ1240</strain>
    </source>
</reference>
<protein>
    <submittedName>
        <fullName evidence="1">Uncharacterized protein</fullName>
    </submittedName>
</protein>
<organism evidence="1 2">
    <name type="scientific">Tribonema minus</name>
    <dbReference type="NCBI Taxonomy" id="303371"/>
    <lineage>
        <taxon>Eukaryota</taxon>
        <taxon>Sar</taxon>
        <taxon>Stramenopiles</taxon>
        <taxon>Ochrophyta</taxon>
        <taxon>PX clade</taxon>
        <taxon>Xanthophyceae</taxon>
        <taxon>Tribonematales</taxon>
        <taxon>Tribonemataceae</taxon>
        <taxon>Tribonema</taxon>
    </lineage>
</organism>
<dbReference type="Gene3D" id="3.40.50.1240">
    <property type="entry name" value="Phosphoglycerate mutase-like"/>
    <property type="match status" value="1"/>
</dbReference>
<gene>
    <name evidence="1" type="ORF">JKP88DRAFT_349863</name>
</gene>
<comment type="caution">
    <text evidence="1">The sequence shown here is derived from an EMBL/GenBank/DDBJ whole genome shotgun (WGS) entry which is preliminary data.</text>
</comment>
<dbReference type="EMBL" id="JAFCMP010000446">
    <property type="protein sequence ID" value="KAG5179667.1"/>
    <property type="molecule type" value="Genomic_DNA"/>
</dbReference>
<dbReference type="InterPro" id="IPR029033">
    <property type="entry name" value="His_PPase_superfam"/>
</dbReference>
<evidence type="ECO:0000313" key="2">
    <source>
        <dbReference type="Proteomes" id="UP000664859"/>
    </source>
</evidence>
<dbReference type="SUPFAM" id="SSF53254">
    <property type="entry name" value="Phosphoglycerate mutase-like"/>
    <property type="match status" value="1"/>
</dbReference>
<dbReference type="AlphaFoldDB" id="A0A836CBQ0"/>
<accession>A0A836CBQ0</accession>
<dbReference type="Proteomes" id="UP000664859">
    <property type="component" value="Unassembled WGS sequence"/>
</dbReference>
<keyword evidence="2" id="KW-1185">Reference proteome</keyword>